<evidence type="ECO:0000313" key="3">
    <source>
        <dbReference type="Proteomes" id="UP000294564"/>
    </source>
</evidence>
<evidence type="ECO:0000313" key="2">
    <source>
        <dbReference type="EMBL" id="TCP28028.1"/>
    </source>
</evidence>
<keyword evidence="1" id="KW-1133">Transmembrane helix</keyword>
<dbReference type="Proteomes" id="UP000294564">
    <property type="component" value="Unassembled WGS sequence"/>
</dbReference>
<reference evidence="2 3" key="1">
    <citation type="submission" date="2019-03" db="EMBL/GenBank/DDBJ databases">
        <title>Genomic Encyclopedia of Type Strains, Phase IV (KMG-IV): sequencing the most valuable type-strain genomes for metagenomic binning, comparative biology and taxonomic classification.</title>
        <authorList>
            <person name="Goeker M."/>
        </authorList>
    </citation>
    <scope>NUCLEOTIDE SEQUENCE [LARGE SCALE GENOMIC DNA]</scope>
    <source>
        <strain evidence="2 3">DSM 14836</strain>
    </source>
</reference>
<dbReference type="RefSeq" id="WP_132791598.1">
    <property type="nucleotide sequence ID" value="NZ_SLXM01000001.1"/>
</dbReference>
<protein>
    <submittedName>
        <fullName evidence="2">Uncharacterized protein</fullName>
    </submittedName>
</protein>
<feature type="transmembrane region" description="Helical" evidence="1">
    <location>
        <begin position="14"/>
        <end position="35"/>
    </location>
</feature>
<dbReference type="EMBL" id="SLXM01000001">
    <property type="protein sequence ID" value="TCP28028.1"/>
    <property type="molecule type" value="Genomic_DNA"/>
</dbReference>
<proteinExistence type="predicted"/>
<keyword evidence="1" id="KW-0812">Transmembrane</keyword>
<dbReference type="AlphaFoldDB" id="A0A4R2P1S6"/>
<keyword evidence="3" id="KW-1185">Reference proteome</keyword>
<sequence length="169" mass="20065">MKDLIILNGGKRSVFHRIIAATLYAIIFFVFVFSFRESPLQIGNVILNFTVPKAIQINCYMLFFAFRYSTVIHHHFNLKDKKYRRYYAIGPVGFGLWKDLTTLNYAATNHNNNNIYEVILWDEKNNRYKVGFFKHLKDAQETAKMLAYEFGILFYDKEKKELIKITERN</sequence>
<gene>
    <name evidence="2" type="ORF">EV195_101188</name>
</gene>
<comment type="caution">
    <text evidence="2">The sequence shown here is derived from an EMBL/GenBank/DDBJ whole genome shotgun (WGS) entry which is preliminary data.</text>
</comment>
<dbReference type="OrthoDB" id="1200950at2"/>
<keyword evidence="1" id="KW-0472">Membrane</keyword>
<feature type="transmembrane region" description="Helical" evidence="1">
    <location>
        <begin position="55"/>
        <end position="76"/>
    </location>
</feature>
<evidence type="ECO:0000256" key="1">
    <source>
        <dbReference type="SAM" id="Phobius"/>
    </source>
</evidence>
<accession>A0A4R2P1S6</accession>
<organism evidence="2 3">
    <name type="scientific">Tenacibaculum skagerrakense</name>
    <dbReference type="NCBI Taxonomy" id="186571"/>
    <lineage>
        <taxon>Bacteria</taxon>
        <taxon>Pseudomonadati</taxon>
        <taxon>Bacteroidota</taxon>
        <taxon>Flavobacteriia</taxon>
        <taxon>Flavobacteriales</taxon>
        <taxon>Flavobacteriaceae</taxon>
        <taxon>Tenacibaculum</taxon>
    </lineage>
</organism>
<name>A0A4R2P1S6_9FLAO</name>